<comment type="catalytic activity">
    <reaction evidence="11">
        <text>14-hydroxy-(4Z,7Z,10Z,12E,16Z,19Z)-docosahexaenoate + NAD(+) = 14-oxo-(4Z,7Z,10Z,12E,16Z,19Z)-docosahexaenoate + NADH + H(+)</text>
        <dbReference type="Rhea" id="RHEA:48952"/>
        <dbReference type="ChEBI" id="CHEBI:15378"/>
        <dbReference type="ChEBI" id="CHEBI:57540"/>
        <dbReference type="ChEBI" id="CHEBI:57945"/>
        <dbReference type="ChEBI" id="CHEBI:90866"/>
        <dbReference type="ChEBI" id="CHEBI:90867"/>
    </reaction>
    <physiologicalReaction direction="left-to-right" evidence="11">
        <dbReference type="Rhea" id="RHEA:48953"/>
    </physiologicalReaction>
</comment>
<dbReference type="GO" id="GO:0005737">
    <property type="term" value="C:cytoplasm"/>
    <property type="evidence" value="ECO:0007669"/>
    <property type="project" value="TreeGrafter"/>
</dbReference>
<evidence type="ECO:0000256" key="15">
    <source>
        <dbReference type="ARBA" id="ARBA00048393"/>
    </source>
</evidence>
<evidence type="ECO:0000256" key="4">
    <source>
        <dbReference type="ARBA" id="ARBA00039060"/>
    </source>
</evidence>
<evidence type="ECO:0000256" key="7">
    <source>
        <dbReference type="ARBA" id="ARBA00042026"/>
    </source>
</evidence>
<comment type="catalytic activity">
    <reaction evidence="14">
        <text>resolvin D1 + NAD(+) = 17-oxoresolvin D1 + NADH + H(+)</text>
        <dbReference type="Rhea" id="RHEA:50128"/>
        <dbReference type="ChEBI" id="CHEBI:15378"/>
        <dbReference type="ChEBI" id="CHEBI:57540"/>
        <dbReference type="ChEBI" id="CHEBI:57945"/>
        <dbReference type="ChEBI" id="CHEBI:132079"/>
        <dbReference type="ChEBI" id="CHEBI:132081"/>
    </reaction>
    <physiologicalReaction direction="left-to-right" evidence="14">
        <dbReference type="Rhea" id="RHEA:50129"/>
    </physiologicalReaction>
</comment>
<evidence type="ECO:0000256" key="17">
    <source>
        <dbReference type="ARBA" id="ARBA00048611"/>
    </source>
</evidence>
<keyword evidence="2" id="KW-0560">Oxidoreductase</keyword>
<comment type="catalytic activity">
    <reaction evidence="20">
        <text>(15S)-hydroxy-(5Z,8Z,11Z,13E)-eicosatetraenoate + NAD(+) = 15-oxo-(5Z,8Z,11Z,13E)-eicosatetraenoate + NADH + H(+)</text>
        <dbReference type="Rhea" id="RHEA:23260"/>
        <dbReference type="ChEBI" id="CHEBI:15378"/>
        <dbReference type="ChEBI" id="CHEBI:57409"/>
        <dbReference type="ChEBI" id="CHEBI:57410"/>
        <dbReference type="ChEBI" id="CHEBI:57540"/>
        <dbReference type="ChEBI" id="CHEBI:57945"/>
        <dbReference type="EC" id="1.1.1.232"/>
    </reaction>
    <physiologicalReaction direction="left-to-right" evidence="20">
        <dbReference type="Rhea" id="RHEA:23261"/>
    </physiologicalReaction>
</comment>
<comment type="catalytic activity">
    <reaction evidence="18">
        <text>prostaglandin E2 + NAD(+) = 15-oxoprostaglandin E2 + NADH + H(+)</text>
        <dbReference type="Rhea" id="RHEA:11876"/>
        <dbReference type="ChEBI" id="CHEBI:15378"/>
        <dbReference type="ChEBI" id="CHEBI:57400"/>
        <dbReference type="ChEBI" id="CHEBI:57540"/>
        <dbReference type="ChEBI" id="CHEBI:57945"/>
        <dbReference type="ChEBI" id="CHEBI:606564"/>
        <dbReference type="EC" id="1.1.1.141"/>
    </reaction>
    <physiologicalReaction direction="left-to-right" evidence="18">
        <dbReference type="Rhea" id="RHEA:11877"/>
    </physiologicalReaction>
</comment>
<evidence type="ECO:0000313" key="24">
    <source>
        <dbReference type="Proteomes" id="UP000886998"/>
    </source>
</evidence>
<dbReference type="PRINTS" id="PR00080">
    <property type="entry name" value="SDRFAMILY"/>
</dbReference>
<dbReference type="Proteomes" id="UP000886998">
    <property type="component" value="Unassembled WGS sequence"/>
</dbReference>
<comment type="function">
    <text evidence="8">Catalyzes the NAD-dependent dehydrogenation (oxidation) of a broad array of hydroxylated polyunsaturated fatty acids (mainly eicosanoids and docosanoids, including prostaglandins, lipoxins and resolvins), yielding their corresponding keto (oxo) metabolites. Decreases the levels of the pro-proliferative prostaglandins such as prostaglandin E2 (whose activity is increased in cancer because of an increase in the expression of cyclooxygenase 2) and generates oxo-fatty acid products that can profoundly influence cell function by abrogating pro-inflammatory cytokine expression. Converts resolvins E1, D1 and D2 to their oxo products, which represents a mode of resolvin inactivation. Resolvin E1 plays important roles during the resolution phase of acute inflammation, while resolvins D1 and D2 have a unique role in obesity-induced adipose inflammation.</text>
</comment>
<evidence type="ECO:0000256" key="13">
    <source>
        <dbReference type="ARBA" id="ARBA00048144"/>
    </source>
</evidence>
<evidence type="ECO:0000256" key="9">
    <source>
        <dbReference type="ARBA" id="ARBA00047325"/>
    </source>
</evidence>
<evidence type="ECO:0000256" key="3">
    <source>
        <dbReference type="ARBA" id="ARBA00038968"/>
    </source>
</evidence>
<dbReference type="FunFam" id="3.40.50.720:FF:000084">
    <property type="entry name" value="Short-chain dehydrogenase reductase"/>
    <property type="match status" value="1"/>
</dbReference>
<comment type="similarity">
    <text evidence="1 22">Belongs to the short-chain dehydrogenases/reductases (SDR) family.</text>
</comment>
<dbReference type="PANTHER" id="PTHR44229">
    <property type="entry name" value="15-HYDROXYPROSTAGLANDIN DEHYDROGENASE [NAD(+)]"/>
    <property type="match status" value="1"/>
</dbReference>
<dbReference type="InterPro" id="IPR002347">
    <property type="entry name" value="SDR_fam"/>
</dbReference>
<dbReference type="Pfam" id="PF00106">
    <property type="entry name" value="adh_short"/>
    <property type="match status" value="2"/>
</dbReference>
<dbReference type="GO" id="GO:0016404">
    <property type="term" value="F:15-hydroxyprostaglandin dehydrogenase (NAD+) activity"/>
    <property type="evidence" value="ECO:0007669"/>
    <property type="project" value="UniProtKB-EC"/>
</dbReference>
<dbReference type="GO" id="GO:0047034">
    <property type="term" value="F:15-hydroxyicosatetraenoate dehydrogenase activity"/>
    <property type="evidence" value="ECO:0007669"/>
    <property type="project" value="UniProtKB-EC"/>
</dbReference>
<evidence type="ECO:0000256" key="21">
    <source>
        <dbReference type="ARBA" id="ARBA00049188"/>
    </source>
</evidence>
<dbReference type="AlphaFoldDB" id="A0A8X6YQ76"/>
<dbReference type="InterPro" id="IPR020904">
    <property type="entry name" value="Sc_DH/Rdtase_CS"/>
</dbReference>
<evidence type="ECO:0000313" key="23">
    <source>
        <dbReference type="EMBL" id="GFY77140.1"/>
    </source>
</evidence>
<dbReference type="SUPFAM" id="SSF51735">
    <property type="entry name" value="NAD(P)-binding Rossmann-fold domains"/>
    <property type="match status" value="2"/>
</dbReference>
<gene>
    <name evidence="23" type="primary">Hpgd</name>
    <name evidence="23" type="ORF">TNIN_274531</name>
</gene>
<comment type="catalytic activity">
    <reaction evidence="16">
        <text>lipoxin A4 + NAD(+) = 15-oxo-(5S,6R)-dihydroxy-(7E,9E,11Z,13E)-eicosatetraenoate + NADH + H(+)</text>
        <dbReference type="Rhea" id="RHEA:41572"/>
        <dbReference type="ChEBI" id="CHEBI:15378"/>
        <dbReference type="ChEBI" id="CHEBI:57540"/>
        <dbReference type="ChEBI" id="CHEBI:57945"/>
        <dbReference type="ChEBI" id="CHEBI:67026"/>
        <dbReference type="ChEBI" id="CHEBI:78311"/>
    </reaction>
    <physiologicalReaction direction="left-to-right" evidence="16">
        <dbReference type="Rhea" id="RHEA:41573"/>
    </physiologicalReaction>
</comment>
<comment type="caution">
    <text evidence="23">The sequence shown here is derived from an EMBL/GenBank/DDBJ whole genome shotgun (WGS) entry which is preliminary data.</text>
</comment>
<dbReference type="EC" id="1.1.1.141" evidence="3"/>
<organism evidence="23 24">
    <name type="scientific">Trichonephila inaurata madagascariensis</name>
    <dbReference type="NCBI Taxonomy" id="2747483"/>
    <lineage>
        <taxon>Eukaryota</taxon>
        <taxon>Metazoa</taxon>
        <taxon>Ecdysozoa</taxon>
        <taxon>Arthropoda</taxon>
        <taxon>Chelicerata</taxon>
        <taxon>Arachnida</taxon>
        <taxon>Araneae</taxon>
        <taxon>Araneomorphae</taxon>
        <taxon>Entelegynae</taxon>
        <taxon>Araneoidea</taxon>
        <taxon>Nephilidae</taxon>
        <taxon>Trichonephila</taxon>
        <taxon>Trichonephila inaurata</taxon>
    </lineage>
</organism>
<dbReference type="FunFam" id="3.40.50.720:FF:000149">
    <property type="entry name" value="15-hydroxyprostaglandin dehydrogenase [NAD(+)]"/>
    <property type="match status" value="1"/>
</dbReference>
<evidence type="ECO:0000256" key="14">
    <source>
        <dbReference type="ARBA" id="ARBA00048170"/>
    </source>
</evidence>
<evidence type="ECO:0000256" key="1">
    <source>
        <dbReference type="ARBA" id="ARBA00006484"/>
    </source>
</evidence>
<keyword evidence="24" id="KW-1185">Reference proteome</keyword>
<dbReference type="Gene3D" id="3.40.50.720">
    <property type="entry name" value="NAD(P)-binding Rossmann-like Domain"/>
    <property type="match status" value="2"/>
</dbReference>
<proteinExistence type="inferred from homology"/>
<evidence type="ECO:0000256" key="16">
    <source>
        <dbReference type="ARBA" id="ARBA00048535"/>
    </source>
</evidence>
<dbReference type="CDD" id="cd05323">
    <property type="entry name" value="ADH_SDR_c_like"/>
    <property type="match status" value="1"/>
</dbReference>
<comment type="catalytic activity">
    <reaction evidence="9">
        <text>prostaglandin E1 + NAD(+) = 15-oxoprostaglandin E1 + NADH + H(+)</text>
        <dbReference type="Rhea" id="RHEA:16477"/>
        <dbReference type="ChEBI" id="CHEBI:15378"/>
        <dbReference type="ChEBI" id="CHEBI:57397"/>
        <dbReference type="ChEBI" id="CHEBI:57401"/>
        <dbReference type="ChEBI" id="CHEBI:57540"/>
        <dbReference type="ChEBI" id="CHEBI:57945"/>
    </reaction>
    <physiologicalReaction direction="left-to-right" evidence="9">
        <dbReference type="Rhea" id="RHEA:16478"/>
    </physiologicalReaction>
</comment>
<evidence type="ECO:0000256" key="18">
    <source>
        <dbReference type="ARBA" id="ARBA00048739"/>
    </source>
</evidence>
<sequence length="464" mass="50510">MNFTGKVAIVTGGAQGIGKAFANALLNIGMKVCVCDVLEEQVKKFIESLSIEQRNNIIFQKCDVSSFADFKNAFDKVISTFGRIDVLVNNAGIINEKNFKKMVEVNVNGVVHGTQLAFEHMSIEKGGHGGYIINTASEAGLEPSFLVPVYCATKHAVVGLTKSLGHEYHFKKTGIKVNAVCPGPIETDLYRTFPEKTVDAEEAKKFLSTRTTITPDEAAKALLQLLQDDKNGAFVRIDIDGLRYSFSFGNMNFAGKIALVTGGAQGIGRAYTNALLNIGMRVCICDIQERTAIAFIENLSPEHKNNIIFQKCDVSSFSDFKKAFDKAISTFGRIDVLINNAGILNEQNFQRTVEVNLIGVIHGTLLAFECMDISKGGQGGHIINTASITGLGPLYIAPVYSATKHAIVGYTRSLGHEFYFEKTGITVNAICPSLVDTEIYRTFPSKCVDADEATRFGAPLKTLK</sequence>
<comment type="catalytic activity">
    <reaction evidence="10">
        <text>resolvin D1 + NAD(+) = 8-oxoresolvin D1 + NADH + H(+)</text>
        <dbReference type="Rhea" id="RHEA:50124"/>
        <dbReference type="ChEBI" id="CHEBI:15378"/>
        <dbReference type="ChEBI" id="CHEBI:57540"/>
        <dbReference type="ChEBI" id="CHEBI:57945"/>
        <dbReference type="ChEBI" id="CHEBI:132079"/>
        <dbReference type="ChEBI" id="CHEBI:132080"/>
    </reaction>
    <physiologicalReaction direction="left-to-right" evidence="10">
        <dbReference type="Rhea" id="RHEA:50125"/>
    </physiologicalReaction>
</comment>
<dbReference type="EC" id="1.1.1.232" evidence="4"/>
<comment type="catalytic activity">
    <reaction evidence="17">
        <text>prostaglandin A1 + NAD(+) = 15-oxo-prostaglandin A1 + NADH + H(+)</text>
        <dbReference type="Rhea" id="RHEA:41263"/>
        <dbReference type="ChEBI" id="CHEBI:15378"/>
        <dbReference type="ChEBI" id="CHEBI:57398"/>
        <dbReference type="ChEBI" id="CHEBI:57540"/>
        <dbReference type="ChEBI" id="CHEBI:57945"/>
        <dbReference type="ChEBI" id="CHEBI:85072"/>
    </reaction>
    <physiologicalReaction direction="left-to-right" evidence="17">
        <dbReference type="Rhea" id="RHEA:41264"/>
    </physiologicalReaction>
</comment>
<evidence type="ECO:0000256" key="5">
    <source>
        <dbReference type="ARBA" id="ARBA00040276"/>
    </source>
</evidence>
<evidence type="ECO:0000256" key="11">
    <source>
        <dbReference type="ARBA" id="ARBA00048008"/>
    </source>
</evidence>
<evidence type="ECO:0000256" key="20">
    <source>
        <dbReference type="ARBA" id="ARBA00049151"/>
    </source>
</evidence>
<comment type="catalytic activity">
    <reaction evidence="21">
        <text>resolvin E1 + NAD(+) = 18-oxo-resolvin E1 + NADH + H(+)</text>
        <dbReference type="Rhea" id="RHEA:49244"/>
        <dbReference type="ChEBI" id="CHEBI:15378"/>
        <dbReference type="ChEBI" id="CHEBI:57540"/>
        <dbReference type="ChEBI" id="CHEBI:57945"/>
        <dbReference type="ChEBI" id="CHEBI:91000"/>
        <dbReference type="ChEBI" id="CHEBI:91001"/>
    </reaction>
    <physiologicalReaction direction="left-to-right" evidence="21">
        <dbReference type="Rhea" id="RHEA:49245"/>
    </physiologicalReaction>
</comment>
<comment type="catalytic activity">
    <reaction evidence="15">
        <text>resolvin D2 + NAD(+) = 7-oxoresolvin D2 + NADH + H(+)</text>
        <dbReference type="Rhea" id="RHEA:53584"/>
        <dbReference type="ChEBI" id="CHEBI:15378"/>
        <dbReference type="ChEBI" id="CHEBI:57540"/>
        <dbReference type="ChEBI" id="CHEBI:57945"/>
        <dbReference type="ChEBI" id="CHEBI:133367"/>
        <dbReference type="ChEBI" id="CHEBI:137497"/>
    </reaction>
    <physiologicalReaction direction="left-to-right" evidence="15">
        <dbReference type="Rhea" id="RHEA:53585"/>
    </physiologicalReaction>
</comment>
<comment type="catalytic activity">
    <reaction evidence="12">
        <text>15-oxo-(5S,6R)-dihydroxy-(7E,9E,11Z)-eicosatrienoate + NADH + H(+) = (5S,6R,15S)-trihydroxy-(7E,9E,11Z)-eicosatrienoate + NAD(+)</text>
        <dbReference type="Rhea" id="RHEA:41596"/>
        <dbReference type="ChEBI" id="CHEBI:15378"/>
        <dbReference type="ChEBI" id="CHEBI:57540"/>
        <dbReference type="ChEBI" id="CHEBI:57945"/>
        <dbReference type="ChEBI" id="CHEBI:78325"/>
        <dbReference type="ChEBI" id="CHEBI:78329"/>
    </reaction>
    <physiologicalReaction direction="left-to-right" evidence="12">
        <dbReference type="Rhea" id="RHEA:41597"/>
    </physiologicalReaction>
</comment>
<protein>
    <recommendedName>
        <fullName evidence="5">15-hydroxyprostaglandin dehydrogenase [NAD(+)]</fullName>
        <ecNumber evidence="3">1.1.1.141</ecNumber>
        <ecNumber evidence="4">1.1.1.232</ecNumber>
    </recommendedName>
    <alternativeName>
        <fullName evidence="7">Eicosanoid/docosanoid dehydrogenase [NAD(+)]</fullName>
    </alternativeName>
    <alternativeName>
        <fullName evidence="6">Prostaglandin dehydrogenase 1</fullName>
    </alternativeName>
</protein>
<evidence type="ECO:0000256" key="8">
    <source>
        <dbReference type="ARBA" id="ARBA00045705"/>
    </source>
</evidence>
<accession>A0A8X6YQ76</accession>
<evidence type="ECO:0000256" key="2">
    <source>
        <dbReference type="ARBA" id="ARBA00023002"/>
    </source>
</evidence>
<comment type="catalytic activity">
    <reaction evidence="13">
        <text>(11R)-hydroxy-(5Z,8Z,12E,14Z)-eicosatetraenoate + NAD(+) = 11-oxo-(5Z,8Z,12E,14Z)-eicosatetraenoate + NADH + H(+)</text>
        <dbReference type="Rhea" id="RHEA:48640"/>
        <dbReference type="ChEBI" id="CHEBI:15378"/>
        <dbReference type="ChEBI" id="CHEBI:57540"/>
        <dbReference type="ChEBI" id="CHEBI:57945"/>
        <dbReference type="ChEBI" id="CHEBI:78836"/>
        <dbReference type="ChEBI" id="CHEBI:90697"/>
    </reaction>
    <physiologicalReaction direction="left-to-right" evidence="13">
        <dbReference type="Rhea" id="RHEA:48641"/>
    </physiologicalReaction>
</comment>
<evidence type="ECO:0000256" key="12">
    <source>
        <dbReference type="ARBA" id="ARBA00048140"/>
    </source>
</evidence>
<evidence type="ECO:0000256" key="19">
    <source>
        <dbReference type="ARBA" id="ARBA00048921"/>
    </source>
</evidence>
<evidence type="ECO:0000256" key="22">
    <source>
        <dbReference type="RuleBase" id="RU000363"/>
    </source>
</evidence>
<dbReference type="EMBL" id="BMAV01022325">
    <property type="protein sequence ID" value="GFY77140.1"/>
    <property type="molecule type" value="Genomic_DNA"/>
</dbReference>
<dbReference type="OrthoDB" id="6427306at2759"/>
<reference evidence="23" key="1">
    <citation type="submission" date="2020-08" db="EMBL/GenBank/DDBJ databases">
        <title>Multicomponent nature underlies the extraordinary mechanical properties of spider dragline silk.</title>
        <authorList>
            <person name="Kono N."/>
            <person name="Nakamura H."/>
            <person name="Mori M."/>
            <person name="Yoshida Y."/>
            <person name="Ohtoshi R."/>
            <person name="Malay A.D."/>
            <person name="Moran D.A.P."/>
            <person name="Tomita M."/>
            <person name="Numata K."/>
            <person name="Arakawa K."/>
        </authorList>
    </citation>
    <scope>NUCLEOTIDE SEQUENCE</scope>
</reference>
<evidence type="ECO:0000256" key="10">
    <source>
        <dbReference type="ARBA" id="ARBA00047672"/>
    </source>
</evidence>
<name>A0A8X6YQ76_9ARAC</name>
<evidence type="ECO:0000256" key="6">
    <source>
        <dbReference type="ARBA" id="ARBA00041812"/>
    </source>
</evidence>
<comment type="catalytic activity">
    <reaction evidence="19">
        <text>resolvin D2 + NAD(+) = 16-oxoresolvin D2 + NADH + H(+)</text>
        <dbReference type="Rhea" id="RHEA:53588"/>
        <dbReference type="ChEBI" id="CHEBI:15378"/>
        <dbReference type="ChEBI" id="CHEBI:57540"/>
        <dbReference type="ChEBI" id="CHEBI:57945"/>
        <dbReference type="ChEBI" id="CHEBI:133367"/>
        <dbReference type="ChEBI" id="CHEBI:137498"/>
    </reaction>
    <physiologicalReaction direction="left-to-right" evidence="19">
        <dbReference type="Rhea" id="RHEA:53589"/>
    </physiologicalReaction>
</comment>
<dbReference type="PROSITE" id="PS00061">
    <property type="entry name" value="ADH_SHORT"/>
    <property type="match status" value="2"/>
</dbReference>
<dbReference type="PRINTS" id="PR00081">
    <property type="entry name" value="GDHRDH"/>
</dbReference>
<dbReference type="PANTHER" id="PTHR44229:SF4">
    <property type="entry name" value="15-HYDROXYPROSTAGLANDIN DEHYDROGENASE [NAD(+)]"/>
    <property type="match status" value="1"/>
</dbReference>
<dbReference type="InterPro" id="IPR036291">
    <property type="entry name" value="NAD(P)-bd_dom_sf"/>
</dbReference>